<reference evidence="4" key="3">
    <citation type="submission" date="2025-04" db="UniProtKB">
        <authorList>
            <consortium name="RefSeq"/>
        </authorList>
    </citation>
    <scope>IDENTIFICATION</scope>
    <source>
        <strain evidence="4">S238N-H82</strain>
        <tissue evidence="4">Testes</tissue>
    </source>
</reference>
<feature type="compositionally biased region" description="Basic and acidic residues" evidence="1">
    <location>
        <begin position="123"/>
        <end position="132"/>
    </location>
</feature>
<accession>C3YT09</accession>
<reference evidence="2" key="1">
    <citation type="journal article" date="2008" name="Nature">
        <title>The amphioxus genome and the evolution of the chordate karyotype.</title>
        <authorList>
            <consortium name="US DOE Joint Genome Institute (JGI-PGF)"/>
            <person name="Putnam N.H."/>
            <person name="Butts T."/>
            <person name="Ferrier D.E.K."/>
            <person name="Furlong R.F."/>
            <person name="Hellsten U."/>
            <person name="Kawashima T."/>
            <person name="Robinson-Rechavi M."/>
            <person name="Shoguchi E."/>
            <person name="Terry A."/>
            <person name="Yu J.-K."/>
            <person name="Benito-Gutierrez E.L."/>
            <person name="Dubchak I."/>
            <person name="Garcia-Fernandez J."/>
            <person name="Gibson-Brown J.J."/>
            <person name="Grigoriev I.V."/>
            <person name="Horton A.C."/>
            <person name="de Jong P.J."/>
            <person name="Jurka J."/>
            <person name="Kapitonov V.V."/>
            <person name="Kohara Y."/>
            <person name="Kuroki Y."/>
            <person name="Lindquist E."/>
            <person name="Lucas S."/>
            <person name="Osoegawa K."/>
            <person name="Pennacchio L.A."/>
            <person name="Salamov A.A."/>
            <person name="Satou Y."/>
            <person name="Sauka-Spengler T."/>
            <person name="Schmutz J."/>
            <person name="Shin-I T."/>
            <person name="Toyoda A."/>
            <person name="Bronner-Fraser M."/>
            <person name="Fujiyama A."/>
            <person name="Holland L.Z."/>
            <person name="Holland P.W.H."/>
            <person name="Satoh N."/>
            <person name="Rokhsar D.S."/>
        </authorList>
    </citation>
    <scope>NUCLEOTIDE SEQUENCE [LARGE SCALE GENOMIC DNA]</scope>
    <source>
        <strain evidence="2">S238N-H82</strain>
        <tissue evidence="2">Testes</tissue>
    </source>
</reference>
<organism>
    <name type="scientific">Branchiostoma floridae</name>
    <name type="common">Florida lancelet</name>
    <name type="synonym">Amphioxus</name>
    <dbReference type="NCBI Taxonomy" id="7739"/>
    <lineage>
        <taxon>Eukaryota</taxon>
        <taxon>Metazoa</taxon>
        <taxon>Chordata</taxon>
        <taxon>Cephalochordata</taxon>
        <taxon>Leptocardii</taxon>
        <taxon>Amphioxiformes</taxon>
        <taxon>Branchiostomatidae</taxon>
        <taxon>Branchiostoma</taxon>
    </lineage>
</organism>
<evidence type="ECO:0000313" key="4">
    <source>
        <dbReference type="RefSeq" id="XP_035698296.1"/>
    </source>
</evidence>
<evidence type="ECO:0000256" key="1">
    <source>
        <dbReference type="SAM" id="MobiDB-lite"/>
    </source>
</evidence>
<sequence>MVIILGSVLGGLLLLSLVFFCNRRTIVKRFKIVKAHLWPKIPGPENFLAPPSSEEDYYQELDHVPPFVYLPPEPEMVDDIAEERRKLLASLPEGSSGGANSGGSNLYASVGRGSRVVSTATDGAERSGHDASCHGSSEEVAGITTVPNEPVSMSTEGDDALILNARAINNYVQVDHSSRQVTLATGGAPLVSSGNGTGGSRVMQNYTQVYHRGYPVDMVTEGDKLASFELAETTPREVGTTVWMSQPIQDYVQSSSNVAMATAGAHAVSFGAAARDEKVPPVGKNGELSAAQHMNDYVQSTNVQVHKDCPHH</sequence>
<gene>
    <name evidence="4" type="primary">LOC118431288</name>
    <name evidence="2" type="ORF">BRAFLDRAFT_119273</name>
</gene>
<evidence type="ECO:0000313" key="3">
    <source>
        <dbReference type="Proteomes" id="UP000001554"/>
    </source>
</evidence>
<protein>
    <submittedName>
        <fullName evidence="4">Uncharacterized protein LOC118431288</fullName>
    </submittedName>
</protein>
<dbReference type="OMA" id="LNARAIN"/>
<dbReference type="Proteomes" id="UP000001554">
    <property type="component" value="Chromosome 15"/>
</dbReference>
<evidence type="ECO:0000313" key="2">
    <source>
        <dbReference type="EMBL" id="EEN56577.1"/>
    </source>
</evidence>
<dbReference type="KEGG" id="bfo:118431288"/>
<keyword evidence="3" id="KW-1185">Reference proteome</keyword>
<dbReference type="EMBL" id="GG666551">
    <property type="protein sequence ID" value="EEN56577.1"/>
    <property type="molecule type" value="Genomic_DNA"/>
</dbReference>
<dbReference type="AlphaFoldDB" id="C3YT09"/>
<feature type="region of interest" description="Disordered" evidence="1">
    <location>
        <begin position="119"/>
        <end position="139"/>
    </location>
</feature>
<dbReference type="InParanoid" id="C3YT09"/>
<name>C3YT09_BRAFL</name>
<proteinExistence type="predicted"/>
<dbReference type="OrthoDB" id="10581229at2759"/>
<dbReference type="RefSeq" id="XP_035698296.1">
    <property type="nucleotide sequence ID" value="XM_035842403.1"/>
</dbReference>
<reference evidence="3" key="2">
    <citation type="journal article" date="2020" name="Nat. Ecol. Evol.">
        <title>Deeply conserved synteny resolves early events in vertebrate evolution.</title>
        <authorList>
            <person name="Simakov O."/>
            <person name="Marletaz F."/>
            <person name="Yue J.X."/>
            <person name="O'Connell B."/>
            <person name="Jenkins J."/>
            <person name="Brandt A."/>
            <person name="Calef R."/>
            <person name="Tung C.H."/>
            <person name="Huang T.K."/>
            <person name="Schmutz J."/>
            <person name="Satoh N."/>
            <person name="Yu J.K."/>
            <person name="Putnam N.H."/>
            <person name="Green R.E."/>
            <person name="Rokhsar D.S."/>
        </authorList>
    </citation>
    <scope>NUCLEOTIDE SEQUENCE [LARGE SCALE GENOMIC DNA]</scope>
    <source>
        <strain evidence="3">S238N-H82</strain>
    </source>
</reference>
<dbReference type="GeneID" id="118431288"/>